<sequence>MFLEGRFHTCDIALHVSRRLVSFYILGREKAALEAGMEALTEPVSRDSALVSKRELPGIGSPNHIPSRLPQQLLNPVRLCYLVVGVFLGLALGRWTTSCAPVFQSSAPHPFDAQHADASMSLPRDLLEPADDRLVGDKVEGRLPRSSNDAEFSEGLRNGQNGLQAREHSFADVSDVIDYGNFDARYISTEEESVVAPPQEVVEGVAFFIQLSAANMEQLPRLLSALYHEHNAFVIHFDRRVPQAAHELVIFTSCEMLEAKRKPGEKRKRESKCALPSNVLYLSRDYVTWGGVSMVLNVIRGMEWLLNHRAFVEGPKRIVWSHLIYMSASAYPLVSPTDMHALLHRPETKWTSFLHMESLKSYSRRGDMTVRRRFGMFRMDPGVFGKPVPRPMEMCGSKSVGGFENVTRLPANQFYKGEFWSILSRSAVSTIVHSTEAKIWLLRLSTFFVPDELFMQTIVSQHKHLLAQARGDPLLFLCWTRAMKDGSVRASAHPNVLTRDTSFVKLRESGALLARKFDSRSENLMDRIDSELHNNEEYLQRVALRMSSACRLKEQACRETPKPGSDCNLEM</sequence>
<organism evidence="20 21">
    <name type="scientific">Porphyridium purpureum</name>
    <name type="common">Red alga</name>
    <name type="synonym">Porphyridium cruentum</name>
    <dbReference type="NCBI Taxonomy" id="35688"/>
    <lineage>
        <taxon>Eukaryota</taxon>
        <taxon>Rhodophyta</taxon>
        <taxon>Bangiophyceae</taxon>
        <taxon>Porphyridiales</taxon>
        <taxon>Porphyridiaceae</taxon>
        <taxon>Porphyridium</taxon>
    </lineage>
</organism>
<comment type="similarity">
    <text evidence="5">Belongs to the glycosyltransferase 14 family. XylT subfamily.</text>
</comment>
<evidence type="ECO:0000313" key="20">
    <source>
        <dbReference type="EMBL" id="KAA8498119.1"/>
    </source>
</evidence>
<evidence type="ECO:0000256" key="3">
    <source>
        <dbReference type="ARBA" id="ARBA00004840"/>
    </source>
</evidence>
<evidence type="ECO:0000256" key="8">
    <source>
        <dbReference type="ARBA" id="ARBA00022679"/>
    </source>
</evidence>
<evidence type="ECO:0000256" key="4">
    <source>
        <dbReference type="ARBA" id="ARBA00005093"/>
    </source>
</evidence>
<keyword evidence="12" id="KW-0735">Signal-anchor</keyword>
<dbReference type="GO" id="GO:0050650">
    <property type="term" value="P:chondroitin sulfate proteoglycan biosynthetic process"/>
    <property type="evidence" value="ECO:0007669"/>
    <property type="project" value="TreeGrafter"/>
</dbReference>
<dbReference type="GO" id="GO:0015012">
    <property type="term" value="P:heparan sulfate proteoglycan biosynthetic process"/>
    <property type="evidence" value="ECO:0007669"/>
    <property type="project" value="UniProtKB-UniPathway"/>
</dbReference>
<comment type="pathway">
    <text evidence="3">Glycan metabolism; chondroitin sulfate biosynthesis.</text>
</comment>
<keyword evidence="15" id="KW-0472">Membrane</keyword>
<evidence type="ECO:0000256" key="2">
    <source>
        <dbReference type="ARBA" id="ARBA00004648"/>
    </source>
</evidence>
<proteinExistence type="inferred from homology"/>
<dbReference type="GO" id="GO:0000139">
    <property type="term" value="C:Golgi membrane"/>
    <property type="evidence" value="ECO:0007669"/>
    <property type="project" value="UniProtKB-SubCell"/>
</dbReference>
<dbReference type="UniPathway" id="UPA00755"/>
<comment type="pathway">
    <text evidence="4">Glycan metabolism; heparan sulfate biosynthesis.</text>
</comment>
<evidence type="ECO:0000256" key="13">
    <source>
        <dbReference type="ARBA" id="ARBA00022989"/>
    </source>
</evidence>
<dbReference type="PANTHER" id="PTHR46025">
    <property type="entry name" value="XYLOSYLTRANSFERASE OXT"/>
    <property type="match status" value="1"/>
</dbReference>
<evidence type="ECO:0000256" key="15">
    <source>
        <dbReference type="ARBA" id="ARBA00023136"/>
    </source>
</evidence>
<dbReference type="Pfam" id="PF02485">
    <property type="entry name" value="Branch"/>
    <property type="match status" value="1"/>
</dbReference>
<dbReference type="Proteomes" id="UP000324585">
    <property type="component" value="Unassembled WGS sequence"/>
</dbReference>
<dbReference type="EC" id="2.4.2.26" evidence="6"/>
<evidence type="ECO:0000313" key="21">
    <source>
        <dbReference type="Proteomes" id="UP000324585"/>
    </source>
</evidence>
<reference evidence="21" key="1">
    <citation type="journal article" date="2019" name="Nat. Commun.">
        <title>Expansion of phycobilisome linker gene families in mesophilic red algae.</title>
        <authorList>
            <person name="Lee J."/>
            <person name="Kim D."/>
            <person name="Bhattacharya D."/>
            <person name="Yoon H.S."/>
        </authorList>
    </citation>
    <scope>NUCLEOTIDE SEQUENCE [LARGE SCALE GENOMIC DNA]</scope>
    <source>
        <strain evidence="21">CCMP 1328</strain>
    </source>
</reference>
<dbReference type="OrthoDB" id="4351at2759"/>
<comment type="subcellular location">
    <subcellularLocation>
        <location evidence="2">Endoplasmic reticulum membrane</location>
        <topology evidence="2">Single-pass type II membrane protein</topology>
    </subcellularLocation>
    <subcellularLocation>
        <location evidence="1">Golgi apparatus membrane</location>
        <topology evidence="1">Single-pass type II membrane protein</topology>
    </subcellularLocation>
</comment>
<dbReference type="EMBL" id="VRMN01000001">
    <property type="protein sequence ID" value="KAA8498119.1"/>
    <property type="molecule type" value="Genomic_DNA"/>
</dbReference>
<keyword evidence="21" id="KW-1185">Reference proteome</keyword>
<comment type="catalytic activity">
    <reaction evidence="19">
        <text>UDP-alpha-D-xylose + L-seryl-[protein] = 3-O-(beta-D-xylosyl)-L-seryl-[protein] + UDP + H(+)</text>
        <dbReference type="Rhea" id="RHEA:50192"/>
        <dbReference type="Rhea" id="RHEA-COMP:9863"/>
        <dbReference type="Rhea" id="RHEA-COMP:12567"/>
        <dbReference type="ChEBI" id="CHEBI:15378"/>
        <dbReference type="ChEBI" id="CHEBI:29999"/>
        <dbReference type="ChEBI" id="CHEBI:57632"/>
        <dbReference type="ChEBI" id="CHEBI:58223"/>
        <dbReference type="ChEBI" id="CHEBI:132085"/>
        <dbReference type="EC" id="2.4.2.26"/>
    </reaction>
</comment>
<keyword evidence="7" id="KW-0328">Glycosyltransferase</keyword>
<keyword evidence="9" id="KW-0812">Transmembrane</keyword>
<dbReference type="PANTHER" id="PTHR46025:SF3">
    <property type="entry name" value="XYLOSYLTRANSFERASE OXT"/>
    <property type="match status" value="1"/>
</dbReference>
<dbReference type="GO" id="GO:0005789">
    <property type="term" value="C:endoplasmic reticulum membrane"/>
    <property type="evidence" value="ECO:0007669"/>
    <property type="project" value="UniProtKB-SubCell"/>
</dbReference>
<evidence type="ECO:0000256" key="19">
    <source>
        <dbReference type="ARBA" id="ARBA00047847"/>
    </source>
</evidence>
<comment type="caution">
    <text evidence="20">The sequence shown here is derived from an EMBL/GenBank/DDBJ whole genome shotgun (WGS) entry which is preliminary data.</text>
</comment>
<evidence type="ECO:0000256" key="5">
    <source>
        <dbReference type="ARBA" id="ARBA00010195"/>
    </source>
</evidence>
<evidence type="ECO:0000256" key="18">
    <source>
        <dbReference type="ARBA" id="ARBA00042865"/>
    </source>
</evidence>
<dbReference type="AlphaFoldDB" id="A0A5J4Z2F1"/>
<accession>A0A5J4Z2F1</accession>
<evidence type="ECO:0000256" key="16">
    <source>
        <dbReference type="ARBA" id="ARBA00023157"/>
    </source>
</evidence>
<keyword evidence="8 20" id="KW-0808">Transferase</keyword>
<evidence type="ECO:0000256" key="10">
    <source>
        <dbReference type="ARBA" id="ARBA00022723"/>
    </source>
</evidence>
<evidence type="ECO:0000256" key="11">
    <source>
        <dbReference type="ARBA" id="ARBA00022824"/>
    </source>
</evidence>
<keyword evidence="14" id="KW-0333">Golgi apparatus</keyword>
<evidence type="ECO:0000256" key="1">
    <source>
        <dbReference type="ARBA" id="ARBA00004323"/>
    </source>
</evidence>
<protein>
    <recommendedName>
        <fullName evidence="6">protein xylosyltransferase</fullName>
        <ecNumber evidence="6">2.4.2.26</ecNumber>
    </recommendedName>
    <alternativeName>
        <fullName evidence="18">Peptide O-xylosyltransferase</fullName>
    </alternativeName>
</protein>
<evidence type="ECO:0000256" key="14">
    <source>
        <dbReference type="ARBA" id="ARBA00023034"/>
    </source>
</evidence>
<dbReference type="UniPathway" id="UPA00756"/>
<evidence type="ECO:0000256" key="9">
    <source>
        <dbReference type="ARBA" id="ARBA00022692"/>
    </source>
</evidence>
<dbReference type="InterPro" id="IPR003406">
    <property type="entry name" value="Glyco_trans_14"/>
</dbReference>
<evidence type="ECO:0000256" key="6">
    <source>
        <dbReference type="ARBA" id="ARBA00011972"/>
    </source>
</evidence>
<evidence type="ECO:0000256" key="7">
    <source>
        <dbReference type="ARBA" id="ARBA00022676"/>
    </source>
</evidence>
<keyword evidence="13" id="KW-1133">Transmembrane helix</keyword>
<keyword evidence="11" id="KW-0256">Endoplasmic reticulum</keyword>
<keyword evidence="16" id="KW-1015">Disulfide bond</keyword>
<dbReference type="GO" id="GO:0046872">
    <property type="term" value="F:metal ion binding"/>
    <property type="evidence" value="ECO:0007669"/>
    <property type="project" value="UniProtKB-KW"/>
</dbReference>
<gene>
    <name evidence="20" type="ORF">FVE85_5704</name>
</gene>
<dbReference type="GO" id="GO:0030158">
    <property type="term" value="F:protein xylosyltransferase activity"/>
    <property type="evidence" value="ECO:0007669"/>
    <property type="project" value="UniProtKB-EC"/>
</dbReference>
<keyword evidence="17" id="KW-0325">Glycoprotein</keyword>
<evidence type="ECO:0000256" key="12">
    <source>
        <dbReference type="ARBA" id="ARBA00022968"/>
    </source>
</evidence>
<dbReference type="InterPro" id="IPR043538">
    <property type="entry name" value="XYLT"/>
</dbReference>
<keyword evidence="10" id="KW-0479">Metal-binding</keyword>
<name>A0A5J4Z2F1_PORPP</name>
<evidence type="ECO:0000256" key="17">
    <source>
        <dbReference type="ARBA" id="ARBA00023180"/>
    </source>
</evidence>